<keyword evidence="9" id="KW-1185">Reference proteome</keyword>
<keyword evidence="3" id="KW-0963">Cytoplasm</keyword>
<dbReference type="Proteomes" id="UP001559623">
    <property type="component" value="Unassembled WGS sequence"/>
</dbReference>
<comment type="caution">
    <text evidence="8">The sequence shown here is derived from an EMBL/GenBank/DDBJ whole genome shotgun (WGS) entry which is preliminary data.</text>
</comment>
<name>A0ABV3X299_9FIRM</name>
<keyword evidence="4" id="KW-0547">Nucleotide-binding</keyword>
<proteinExistence type="inferred from homology"/>
<evidence type="ECO:0000256" key="4">
    <source>
        <dbReference type="ARBA" id="ARBA00022741"/>
    </source>
</evidence>
<dbReference type="InterPro" id="IPR027417">
    <property type="entry name" value="P-loop_NTPase"/>
</dbReference>
<dbReference type="InterPro" id="IPR051451">
    <property type="entry name" value="PhoH2-like"/>
</dbReference>
<protein>
    <recommendedName>
        <fullName evidence="6">PhoH-like protein</fullName>
    </recommendedName>
</protein>
<feature type="domain" description="PhoH-like protein" evidence="7">
    <location>
        <begin position="112"/>
        <end position="315"/>
    </location>
</feature>
<dbReference type="PANTHER" id="PTHR30473:SF1">
    <property type="entry name" value="PHOH-LIKE PROTEIN"/>
    <property type="match status" value="1"/>
</dbReference>
<gene>
    <name evidence="8" type="ORF">QCO44_01490</name>
</gene>
<evidence type="ECO:0000256" key="5">
    <source>
        <dbReference type="ARBA" id="ARBA00022840"/>
    </source>
</evidence>
<evidence type="ECO:0000256" key="1">
    <source>
        <dbReference type="ARBA" id="ARBA00004496"/>
    </source>
</evidence>
<evidence type="ECO:0000256" key="3">
    <source>
        <dbReference type="ARBA" id="ARBA00022490"/>
    </source>
</evidence>
<evidence type="ECO:0000256" key="6">
    <source>
        <dbReference type="ARBA" id="ARBA00039970"/>
    </source>
</evidence>
<comment type="similarity">
    <text evidence="2">Belongs to the PhoH family.</text>
</comment>
<dbReference type="PANTHER" id="PTHR30473">
    <property type="entry name" value="PROTEIN PHOH"/>
    <property type="match status" value="1"/>
</dbReference>
<comment type="subcellular location">
    <subcellularLocation>
        <location evidence="1">Cytoplasm</location>
    </subcellularLocation>
</comment>
<dbReference type="InterPro" id="IPR003714">
    <property type="entry name" value="PhoH"/>
</dbReference>
<evidence type="ECO:0000313" key="9">
    <source>
        <dbReference type="Proteomes" id="UP001559623"/>
    </source>
</evidence>
<dbReference type="Pfam" id="PF02562">
    <property type="entry name" value="PhoH"/>
    <property type="match status" value="1"/>
</dbReference>
<dbReference type="RefSeq" id="WP_368846036.1">
    <property type="nucleotide sequence ID" value="NZ_CP194411.1"/>
</dbReference>
<organism evidence="8 9">
    <name type="scientific">Selenomonas sputigena</name>
    <dbReference type="NCBI Taxonomy" id="69823"/>
    <lineage>
        <taxon>Bacteria</taxon>
        <taxon>Bacillati</taxon>
        <taxon>Bacillota</taxon>
        <taxon>Negativicutes</taxon>
        <taxon>Selenomonadales</taxon>
        <taxon>Selenomonadaceae</taxon>
        <taxon>Selenomonas</taxon>
    </lineage>
</organism>
<evidence type="ECO:0000259" key="7">
    <source>
        <dbReference type="Pfam" id="PF02562"/>
    </source>
</evidence>
<dbReference type="EMBL" id="JARVLH010000001">
    <property type="protein sequence ID" value="MEX5284317.1"/>
    <property type="molecule type" value="Genomic_DNA"/>
</dbReference>
<evidence type="ECO:0000313" key="8">
    <source>
        <dbReference type="EMBL" id="MEX5284317.1"/>
    </source>
</evidence>
<reference evidence="8 9" key="1">
    <citation type="submission" date="2023-04" db="EMBL/GenBank/DDBJ databases">
        <title>Genome Sequence of Selenomonas sputigena ATCC 33150.</title>
        <authorList>
            <person name="Miller D.P."/>
            <person name="Anvari S."/>
            <person name="Polson S.W."/>
            <person name="Macdonald M."/>
            <person name="Mcdowell J.V."/>
        </authorList>
    </citation>
    <scope>NUCLEOTIDE SEQUENCE [LARGE SCALE GENOMIC DNA]</scope>
    <source>
        <strain evidence="8 9">ATCC 33150</strain>
    </source>
</reference>
<keyword evidence="5" id="KW-0067">ATP-binding</keyword>
<dbReference type="Gene3D" id="3.40.50.300">
    <property type="entry name" value="P-loop containing nucleotide triphosphate hydrolases"/>
    <property type="match status" value="1"/>
</dbReference>
<evidence type="ECO:0000256" key="2">
    <source>
        <dbReference type="ARBA" id="ARBA00010393"/>
    </source>
</evidence>
<sequence>MHKVWEEKIVFADRREAIALLGERDEYLKVLIDNFDCRLVSRGEELTIDGEENLVCQVAQIMRELQYLYRQGTTITMHEVRYSVGLVQRGKGEALHSLFSDTILVTSRGRHVRPKTLGQRIYLDTIRRSSITFGIGPAGTGKTYLAVVMAVAALRAKEVERIILTRPAVEAGERLGFLPGDLQDKVDPYLRPLYDALHDILGFDTYQKLLAKGIIEIAPLAYMRGRTLEDAFIILDEAQNTTGNQMKMFLTRLGFGSRMVITGDLSQVDLPHGVSSGLREASHILRSVRGIGVVELDSLDVIRHDVVARIVEAYNRHETIHKKLSIENIVPSNAMDIAVKIDAENVNTQKQEDNR</sequence>
<dbReference type="SUPFAM" id="SSF52540">
    <property type="entry name" value="P-loop containing nucleoside triphosphate hydrolases"/>
    <property type="match status" value="1"/>
</dbReference>
<accession>A0ABV3X299</accession>